<dbReference type="InterPro" id="IPR011089">
    <property type="entry name" value="GmrSD_C"/>
</dbReference>
<dbReference type="Pfam" id="PF03235">
    <property type="entry name" value="GmrSD_N"/>
    <property type="match status" value="1"/>
</dbReference>
<dbReference type="KEGG" id="mnu:NCTC10166_00038"/>
<dbReference type="Proteomes" id="UP000289440">
    <property type="component" value="Chromosome"/>
</dbReference>
<dbReference type="RefSeq" id="WP_129719472.1">
    <property type="nucleotide sequence ID" value="NZ_LR214951.1"/>
</dbReference>
<dbReference type="AlphaFoldDB" id="A0A449A4E9"/>
<evidence type="ECO:0000313" key="4">
    <source>
        <dbReference type="Proteomes" id="UP000289440"/>
    </source>
</evidence>
<dbReference type="OrthoDB" id="9798761at2"/>
<proteinExistence type="predicted"/>
<protein>
    <submittedName>
        <fullName evidence="3">Uncharacterized conserved protein</fullName>
    </submittedName>
</protein>
<dbReference type="InterPro" id="IPR004919">
    <property type="entry name" value="GmrSD_N"/>
</dbReference>
<sequence length="553" mass="65919">MKAYDSKIGEFINRKSFIIPAFQRYYVWEKENCETLWEDLCISVENKQPHYLGNIFYFFDNTNLPQEGTILIDGQQRIITLFLLLCALRDVSDDKSIENEINDLIFKKNYSDSSTTKELKIQIISSQNDELKNIAFSKNVHTKTNFYKNYLFFVSKLKNKKNEKQSNINEWFKKIFFQIQRMDIVEIRLENNNLNYIQTIFEKINFSGRPLANSDLIRNSLLSSTTIEEQNSLYNEYWSKLEDPNILGIEYLPDFLENFFLTKGYFNNKKTFLFFKEYTSQNNNRTEILKEFLEYSKYYKKILECNTKNKNINKYLKELKALKYSFLKPLLLLLFYKLNKPEDEKELANILNLFVLFLVRYRVCNSNKGGSKLTAFFTKDIILELSKNDIINKKEYIKNKILNWEEYPNDERFSFCLSNYSFLNQSDLAKILLNKIECWKYKDIDIPFDWTTLEHVLPQAIDNNWKKELGIIDKDHENKYDKLKYSLGNLVLLSQRQNSTASNNLFKDKKNMYINSSFSITRDLVKENTWNDAQIKKRTNELVHKAIKAIKIN</sequence>
<evidence type="ECO:0000259" key="2">
    <source>
        <dbReference type="Pfam" id="PF07510"/>
    </source>
</evidence>
<dbReference type="PANTHER" id="PTHR35149">
    <property type="entry name" value="SLL5132 PROTEIN"/>
    <property type="match status" value="1"/>
</dbReference>
<keyword evidence="4" id="KW-1185">Reference proteome</keyword>
<dbReference type="Pfam" id="PF07510">
    <property type="entry name" value="GmrSD_C"/>
    <property type="match status" value="1"/>
</dbReference>
<feature type="domain" description="GmrSD restriction endonucleases C-terminal" evidence="2">
    <location>
        <begin position="407"/>
        <end position="544"/>
    </location>
</feature>
<gene>
    <name evidence="3" type="ORF">NCTC10166_00038</name>
</gene>
<accession>A0A449A4E9</accession>
<dbReference type="PANTHER" id="PTHR35149:SF1">
    <property type="entry name" value="DUF5655 DOMAIN-CONTAINING PROTEIN"/>
    <property type="match status" value="1"/>
</dbReference>
<feature type="domain" description="GmrSD restriction endonucleases N-terminal" evidence="1">
    <location>
        <begin position="10"/>
        <end position="221"/>
    </location>
</feature>
<organism evidence="3 4">
    <name type="scientific">Mesomycoplasma neurolyticum</name>
    <dbReference type="NCBI Taxonomy" id="2120"/>
    <lineage>
        <taxon>Bacteria</taxon>
        <taxon>Bacillati</taxon>
        <taxon>Mycoplasmatota</taxon>
        <taxon>Mycoplasmoidales</taxon>
        <taxon>Metamycoplasmataceae</taxon>
        <taxon>Mesomycoplasma</taxon>
    </lineage>
</organism>
<reference evidence="3 4" key="1">
    <citation type="submission" date="2019-01" db="EMBL/GenBank/DDBJ databases">
        <authorList>
            <consortium name="Pathogen Informatics"/>
        </authorList>
    </citation>
    <scope>NUCLEOTIDE SEQUENCE [LARGE SCALE GENOMIC DNA]</scope>
    <source>
        <strain evidence="3 4">NCTC10166</strain>
    </source>
</reference>
<evidence type="ECO:0000259" key="1">
    <source>
        <dbReference type="Pfam" id="PF03235"/>
    </source>
</evidence>
<dbReference type="EMBL" id="LR214951">
    <property type="protein sequence ID" value="VEU59084.1"/>
    <property type="molecule type" value="Genomic_DNA"/>
</dbReference>
<evidence type="ECO:0000313" key="3">
    <source>
        <dbReference type="EMBL" id="VEU59084.1"/>
    </source>
</evidence>
<name>A0A449A4E9_9BACT</name>